<evidence type="ECO:0000313" key="5">
    <source>
        <dbReference type="Proteomes" id="UP000323521"/>
    </source>
</evidence>
<name>A0A3G1KPP5_FORW1</name>
<proteinExistence type="predicted"/>
<dbReference type="GO" id="GO:0016491">
    <property type="term" value="F:oxidoreductase activity"/>
    <property type="evidence" value="ECO:0007669"/>
    <property type="project" value="UniProtKB-KW"/>
</dbReference>
<protein>
    <submittedName>
        <fullName evidence="4">2-oxoglutarate synthase subunit alpha</fullName>
    </submittedName>
</protein>
<dbReference type="SUPFAM" id="SSF52922">
    <property type="entry name" value="TK C-terminal domain-like"/>
    <property type="match status" value="1"/>
</dbReference>
<dbReference type="FunFam" id="3.40.50.970:FF:000022">
    <property type="entry name" value="2-oxoglutarate ferredoxin oxidoreductase alpha subunit"/>
    <property type="match status" value="1"/>
</dbReference>
<dbReference type="Proteomes" id="UP000323521">
    <property type="component" value="Chromosome"/>
</dbReference>
<evidence type="ECO:0000256" key="1">
    <source>
        <dbReference type="ARBA" id="ARBA00023002"/>
    </source>
</evidence>
<accession>A0A3G1KPP5</accession>
<dbReference type="OrthoDB" id="9794954at2"/>
<dbReference type="PANTHER" id="PTHR43088">
    <property type="entry name" value="SUBUNIT OF PYRUVATE:FLAVODOXIN OXIDOREDUCTASE-RELATED"/>
    <property type="match status" value="1"/>
</dbReference>
<dbReference type="AlphaFoldDB" id="A0A3G1KPP5"/>
<dbReference type="InterPro" id="IPR029061">
    <property type="entry name" value="THDP-binding"/>
</dbReference>
<keyword evidence="5" id="KW-1185">Reference proteome</keyword>
<dbReference type="KEGG" id="fwa:DCMF_06125"/>
<keyword evidence="1" id="KW-0560">Oxidoreductase</keyword>
<dbReference type="InterPro" id="IPR009014">
    <property type="entry name" value="Transketo_C/PFOR_II"/>
</dbReference>
<dbReference type="Gene3D" id="3.40.50.920">
    <property type="match status" value="1"/>
</dbReference>
<organism evidence="4 5">
    <name type="scientific">Formimonas warabiya</name>
    <dbReference type="NCBI Taxonomy" id="1761012"/>
    <lineage>
        <taxon>Bacteria</taxon>
        <taxon>Bacillati</taxon>
        <taxon>Bacillota</taxon>
        <taxon>Clostridia</taxon>
        <taxon>Eubacteriales</taxon>
        <taxon>Peptococcaceae</taxon>
        <taxon>Candidatus Formimonas</taxon>
    </lineage>
</organism>
<feature type="domain" description="Pyruvate flavodoxin/ferredoxin oxidoreductase pyrimidine binding" evidence="2">
    <location>
        <begin position="19"/>
        <end position="249"/>
    </location>
</feature>
<dbReference type="NCBIfam" id="NF006412">
    <property type="entry name" value="PRK08659.1"/>
    <property type="match status" value="1"/>
</dbReference>
<dbReference type="Gene3D" id="3.40.50.970">
    <property type="match status" value="1"/>
</dbReference>
<dbReference type="InterPro" id="IPR002880">
    <property type="entry name" value="Pyrv_Fd/Flavodoxin_OxRdtase_N"/>
</dbReference>
<dbReference type="InterPro" id="IPR033412">
    <property type="entry name" value="PFOR_II"/>
</dbReference>
<dbReference type="Pfam" id="PF17147">
    <property type="entry name" value="PFOR_II"/>
    <property type="match status" value="1"/>
</dbReference>
<dbReference type="SUPFAM" id="SSF52518">
    <property type="entry name" value="Thiamin diphosphate-binding fold (THDP-binding)"/>
    <property type="match status" value="1"/>
</dbReference>
<dbReference type="InterPro" id="IPR052368">
    <property type="entry name" value="2-oxoacid_oxidoreductase"/>
</dbReference>
<gene>
    <name evidence="4" type="ORF">DCMF_06125</name>
</gene>
<dbReference type="EMBL" id="CP017634">
    <property type="protein sequence ID" value="ATW24417.1"/>
    <property type="molecule type" value="Genomic_DNA"/>
</dbReference>
<feature type="domain" description="Pyruvate:ferredoxin oxidoreductase core" evidence="3">
    <location>
        <begin position="277"/>
        <end position="371"/>
    </location>
</feature>
<evidence type="ECO:0000313" key="4">
    <source>
        <dbReference type="EMBL" id="ATW24417.1"/>
    </source>
</evidence>
<dbReference type="Pfam" id="PF01855">
    <property type="entry name" value="POR_N"/>
    <property type="match status" value="1"/>
</dbReference>
<dbReference type="CDD" id="cd07034">
    <property type="entry name" value="TPP_PYR_PFOR_IOR-alpha_like"/>
    <property type="match status" value="1"/>
</dbReference>
<evidence type="ECO:0000259" key="2">
    <source>
        <dbReference type="Pfam" id="PF01855"/>
    </source>
</evidence>
<sequence>MAKKRSIQLMQGNEACALGALKAGVRFFAGYPITPSTEIAEVMAKELPKLGGKFIQMEDEIASMAAIIGASLTGKKVLTATSGPGFSLKQENLGYACITEIPCVIVNVQRGGPSTGLPTSPAQGDVMQAKWGTHGDHPVIALCPASIKESYTLAVRAVNLAEKYMMPVILLMDEVVGHLREPLNFSEVADLDVMDRKKPQVAPEEYIPFGAGEDGVPALAPFGTGYRYHVTGLTHDESGFSTMAPKAVERMNLRLVNKVTNHLDEILDWEEENMEEAEIVLLAYGGSARSAKEAMNRLNALGYKVGLFRPISIWPFPEKEIKKIAPKVEAIVVPEMNLGQLKLEVERAAGGQTKVIGVNKVDGELVTPEEIVKAVKEVK</sequence>
<reference evidence="4 5" key="1">
    <citation type="submission" date="2016-10" db="EMBL/GenBank/DDBJ databases">
        <title>Complete Genome Sequence of Peptococcaceae strain DCMF.</title>
        <authorList>
            <person name="Edwards R.J."/>
            <person name="Holland S.I."/>
            <person name="Deshpande N.P."/>
            <person name="Wong Y.K."/>
            <person name="Ertan H."/>
            <person name="Manefield M."/>
            <person name="Russell T.L."/>
            <person name="Lee M.J."/>
        </authorList>
    </citation>
    <scope>NUCLEOTIDE SEQUENCE [LARGE SCALE GENOMIC DNA]</scope>
    <source>
        <strain evidence="4 5">DCMF</strain>
    </source>
</reference>
<evidence type="ECO:0000259" key="3">
    <source>
        <dbReference type="Pfam" id="PF17147"/>
    </source>
</evidence>
<dbReference type="PANTHER" id="PTHR43088:SF1">
    <property type="entry name" value="SUBUNIT OF PYRUVATE:FLAVODOXIN OXIDOREDUCTASE"/>
    <property type="match status" value="1"/>
</dbReference>
<dbReference type="FunFam" id="3.40.50.920:FF:000013">
    <property type="entry name" value="Ferredoxin oxidoreductase alpha subunit"/>
    <property type="match status" value="1"/>
</dbReference>
<dbReference type="RefSeq" id="WP_148133608.1">
    <property type="nucleotide sequence ID" value="NZ_CP017634.1"/>
</dbReference>